<comment type="caution">
    <text evidence="3">The sequence shown here is derived from an EMBL/GenBank/DDBJ whole genome shotgun (WGS) entry which is preliminary data.</text>
</comment>
<dbReference type="EMBL" id="QKKZ01000003">
    <property type="protein sequence ID" value="KAB7513791.1"/>
    <property type="molecule type" value="Genomic_DNA"/>
</dbReference>
<evidence type="ECO:0000313" key="2">
    <source>
        <dbReference type="EMBL" id="KAB7514192.1"/>
    </source>
</evidence>
<keyword evidence="6" id="KW-1185">Reference proteome</keyword>
<evidence type="ECO:0000313" key="5">
    <source>
        <dbReference type="Proteomes" id="UP000326302"/>
    </source>
</evidence>
<proteinExistence type="predicted"/>
<evidence type="ECO:0000313" key="4">
    <source>
        <dbReference type="Proteomes" id="UP000326207"/>
    </source>
</evidence>
<evidence type="ECO:0000313" key="6">
    <source>
        <dbReference type="Proteomes" id="UP000326865"/>
    </source>
</evidence>
<dbReference type="Proteomes" id="UP000326865">
    <property type="component" value="Unassembled WGS sequence"/>
</dbReference>
<dbReference type="RefSeq" id="WP_152120525.1">
    <property type="nucleotide sequence ID" value="NZ_QJOW01000004.1"/>
</dbReference>
<dbReference type="EMBL" id="QJOW01000004">
    <property type="protein sequence ID" value="KAB7514192.1"/>
    <property type="molecule type" value="Genomic_DNA"/>
</dbReference>
<dbReference type="Proteomes" id="UP000326302">
    <property type="component" value="Unassembled WGS sequence"/>
</dbReference>
<accession>A0A5N5U944</accession>
<protein>
    <recommendedName>
        <fullName evidence="7">ADP-ribose pyrophosphatase YjhB, NUDIX family</fullName>
    </recommendedName>
</protein>
<sequence length="168" mass="18521">MSVLDARRHLDRTLSELAAEYGSVEVVGEHREVEPDVYDRLRERAAAFDGPGGAGAWVRDPDGRVLLVDTDEGWAEPAATCRPGQEYVECAETAVREYGLNVSLTGLSHIHVRYLSDWTDREPVPQPFAVFSARATGTPTDGAAWHATLPDELLYAYLRELPLSGARK</sequence>
<dbReference type="EMBL" id="QMDY01000003">
    <property type="protein sequence ID" value="KAB7518958.1"/>
    <property type="molecule type" value="Genomic_DNA"/>
</dbReference>
<gene>
    <name evidence="1" type="ORF">DM867_08250</name>
    <name evidence="2" type="ORF">DMP03_09905</name>
    <name evidence="3" type="ORF">DP108_07355</name>
</gene>
<dbReference type="Proteomes" id="UP000326207">
    <property type="component" value="Unassembled WGS sequence"/>
</dbReference>
<reference evidence="4 5" key="1">
    <citation type="submission" date="2019-10" db="EMBL/GenBank/DDBJ databases">
        <title>Unraveling microbial dark matter from salterns through culturing: the case of the genus Halosegnis.</title>
        <authorList>
            <person name="Duran-Viseras A."/>
            <person name="Andrei A.-S."/>
            <person name="Vera-Gargallo B."/>
            <person name="Ghai R."/>
            <person name="Sanchez-Porro C."/>
            <person name="Ventosa A."/>
        </authorList>
    </citation>
    <scope>NUCLEOTIDE SEQUENCE [LARGE SCALE GENOMIC DNA]</scope>
    <source>
        <strain evidence="2 5">F17-44</strain>
        <strain evidence="1 6">F18-79</strain>
        <strain evidence="3 4">F19-13</strain>
    </source>
</reference>
<accession>A0A5N5U7E7</accession>
<evidence type="ECO:0000313" key="1">
    <source>
        <dbReference type="EMBL" id="KAB7513791.1"/>
    </source>
</evidence>
<evidence type="ECO:0000313" key="3">
    <source>
        <dbReference type="EMBL" id="KAB7518958.1"/>
    </source>
</evidence>
<dbReference type="AlphaFoldDB" id="A0A5N5UJM9"/>
<accession>A0A5N5UJM9</accession>
<evidence type="ECO:0008006" key="7">
    <source>
        <dbReference type="Google" id="ProtNLM"/>
    </source>
</evidence>
<name>A0A5N5UJM9_9EURY</name>
<dbReference type="OrthoDB" id="313151at2157"/>
<organism evidence="3 4">
    <name type="scientific">Halosegnis rubeus</name>
    <dbReference type="NCBI Taxonomy" id="2212850"/>
    <lineage>
        <taxon>Archaea</taxon>
        <taxon>Methanobacteriati</taxon>
        <taxon>Methanobacteriota</taxon>
        <taxon>Stenosarchaea group</taxon>
        <taxon>Halobacteria</taxon>
        <taxon>Halobacteriales</taxon>
        <taxon>Natronomonadaceae</taxon>
        <taxon>Halosegnis</taxon>
    </lineage>
</organism>